<dbReference type="RefSeq" id="WP_116711720.1">
    <property type="nucleotide sequence ID" value="NZ_LRTV01000001.1"/>
</dbReference>
<protein>
    <submittedName>
        <fullName evidence="3">Serine/threonine protein kinase</fullName>
    </submittedName>
</protein>
<dbReference type="Pfam" id="PF00069">
    <property type="entry name" value="Pkinase"/>
    <property type="match status" value="1"/>
</dbReference>
<keyword evidence="3" id="KW-0418">Kinase</keyword>
<proteinExistence type="predicted"/>
<dbReference type="PROSITE" id="PS00107">
    <property type="entry name" value="PROTEIN_KINASE_ATP"/>
    <property type="match status" value="1"/>
</dbReference>
<keyword evidence="1" id="KW-0067">ATP-binding</keyword>
<dbReference type="InterPro" id="IPR008266">
    <property type="entry name" value="Tyr_kinase_AS"/>
</dbReference>
<dbReference type="InterPro" id="IPR011009">
    <property type="entry name" value="Kinase-like_dom_sf"/>
</dbReference>
<feature type="domain" description="Protein kinase" evidence="2">
    <location>
        <begin position="157"/>
        <end position="397"/>
    </location>
</feature>
<dbReference type="GO" id="GO:0004674">
    <property type="term" value="F:protein serine/threonine kinase activity"/>
    <property type="evidence" value="ECO:0007669"/>
    <property type="project" value="UniProtKB-KW"/>
</dbReference>
<dbReference type="Gene3D" id="1.10.510.10">
    <property type="entry name" value="Transferase(Phosphotransferase) domain 1"/>
    <property type="match status" value="1"/>
</dbReference>
<sequence>MKEVTVSIVDSYIENKLQEIKSYINDKYAYLYEDVYDNKMQIMFSTLHNLLIVNFKEMNSKLPTKNDTAHFWAESSRNLLFAIDTICEVQQNLEESDLAFDIDDYYKNLIEKAKGFLNSTNGSEIPSNMNKVNLYCTKPIFIKRDSISLNHIGKQSYSDLKLIGEGSYAKVFSYYDPGYDRKFVLKRALDELTDKEVERFKQEFIQMHSLNSPYIVEVFKYDDKNKEYTMEFMDCSLADYIHKNNSSLTMEYRKSIVIQILRAFKYIHSKGLLHRDISPKNILLKKYDDDVFVVKVSDFGLVKVPDSNLTTLNTEFKGCFNDTELITEGFVNYKMIHETYALTRLIYYVLTGKTNTSQIKKENLRDFVYKGLSSEQSKRYKSVDEIIAAIREYNIFR</sequence>
<keyword evidence="3" id="KW-0723">Serine/threonine-protein kinase</keyword>
<dbReference type="InterPro" id="IPR017441">
    <property type="entry name" value="Protein_kinase_ATP_BS"/>
</dbReference>
<keyword evidence="3" id="KW-0808">Transferase</keyword>
<name>A0A3E1J184_GARVA</name>
<evidence type="ECO:0000256" key="1">
    <source>
        <dbReference type="PROSITE-ProRule" id="PRU10141"/>
    </source>
</evidence>
<evidence type="ECO:0000313" key="4">
    <source>
        <dbReference type="Proteomes" id="UP000259221"/>
    </source>
</evidence>
<evidence type="ECO:0000259" key="2">
    <source>
        <dbReference type="PROSITE" id="PS50011"/>
    </source>
</evidence>
<dbReference type="Proteomes" id="UP000259221">
    <property type="component" value="Unassembled WGS sequence"/>
</dbReference>
<reference evidence="3 4" key="1">
    <citation type="submission" date="2016-02" db="EMBL/GenBank/DDBJ databases">
        <authorList>
            <person name="Alioto T."/>
            <person name="Alioto T."/>
        </authorList>
    </citation>
    <scope>NUCLEOTIDE SEQUENCE [LARGE SCALE GENOMIC DNA]</scope>
    <source>
        <strain evidence="3 4">NR010</strain>
    </source>
</reference>
<dbReference type="SUPFAM" id="SSF56112">
    <property type="entry name" value="Protein kinase-like (PK-like)"/>
    <property type="match status" value="1"/>
</dbReference>
<evidence type="ECO:0000313" key="3">
    <source>
        <dbReference type="EMBL" id="RFD80126.1"/>
    </source>
</evidence>
<dbReference type="PROSITE" id="PS50011">
    <property type="entry name" value="PROTEIN_KINASE_DOM"/>
    <property type="match status" value="1"/>
</dbReference>
<feature type="binding site" evidence="1">
    <location>
        <position position="186"/>
    </location>
    <ligand>
        <name>ATP</name>
        <dbReference type="ChEBI" id="CHEBI:30616"/>
    </ligand>
</feature>
<dbReference type="PANTHER" id="PTHR24362">
    <property type="entry name" value="SERINE/THREONINE-PROTEIN KINASE NEK"/>
    <property type="match status" value="1"/>
</dbReference>
<dbReference type="OrthoDB" id="9762169at2"/>
<dbReference type="InterPro" id="IPR000719">
    <property type="entry name" value="Prot_kinase_dom"/>
</dbReference>
<keyword evidence="1" id="KW-0547">Nucleotide-binding</keyword>
<dbReference type="EMBL" id="LRTV01000001">
    <property type="protein sequence ID" value="RFD80126.1"/>
    <property type="molecule type" value="Genomic_DNA"/>
</dbReference>
<dbReference type="AlphaFoldDB" id="A0A3E1J184"/>
<organism evidence="3 4">
    <name type="scientific">Gardnerella vaginalis</name>
    <dbReference type="NCBI Taxonomy" id="2702"/>
    <lineage>
        <taxon>Bacteria</taxon>
        <taxon>Bacillati</taxon>
        <taxon>Actinomycetota</taxon>
        <taxon>Actinomycetes</taxon>
        <taxon>Bifidobacteriales</taxon>
        <taxon>Bifidobacteriaceae</taxon>
        <taxon>Gardnerella</taxon>
    </lineage>
</organism>
<dbReference type="PANTHER" id="PTHR24362:SF309">
    <property type="entry name" value="PROTEIN KINASE DOMAIN-CONTAINING PROTEIN"/>
    <property type="match status" value="1"/>
</dbReference>
<dbReference type="GO" id="GO:0005524">
    <property type="term" value="F:ATP binding"/>
    <property type="evidence" value="ECO:0007669"/>
    <property type="project" value="UniProtKB-UniRule"/>
</dbReference>
<accession>A0A3E1J184</accession>
<gene>
    <name evidence="3" type="ORF">AXE77_00995</name>
</gene>
<dbReference type="PROSITE" id="PS00109">
    <property type="entry name" value="PROTEIN_KINASE_TYR"/>
    <property type="match status" value="1"/>
</dbReference>
<comment type="caution">
    <text evidence="3">The sequence shown here is derived from an EMBL/GenBank/DDBJ whole genome shotgun (WGS) entry which is preliminary data.</text>
</comment>